<dbReference type="Gene3D" id="3.40.50.2000">
    <property type="entry name" value="Glycogen Phosphorylase B"/>
    <property type="match status" value="2"/>
</dbReference>
<gene>
    <name evidence="2" type="ORF">FKX85_20285</name>
</gene>
<proteinExistence type="predicted"/>
<dbReference type="EMBL" id="CP041253">
    <property type="protein sequence ID" value="QDH81241.1"/>
    <property type="molecule type" value="Genomic_DNA"/>
</dbReference>
<dbReference type="CDD" id="cd03794">
    <property type="entry name" value="GT4_WbuB-like"/>
    <property type="match status" value="1"/>
</dbReference>
<feature type="domain" description="Rhodanese" evidence="1">
    <location>
        <begin position="24"/>
        <end position="58"/>
    </location>
</feature>
<dbReference type="PROSITE" id="PS50206">
    <property type="entry name" value="RHODANESE_3"/>
    <property type="match status" value="1"/>
</dbReference>
<dbReference type="RefSeq" id="WP_141616456.1">
    <property type="nucleotide sequence ID" value="NZ_CP041253.1"/>
</dbReference>
<dbReference type="OrthoDB" id="9811902at2"/>
<protein>
    <submittedName>
        <fullName evidence="2">Glycosyltransferase family 4 protein</fullName>
    </submittedName>
</protein>
<dbReference type="PANTHER" id="PTHR45947:SF3">
    <property type="entry name" value="SULFOQUINOVOSYL TRANSFERASE SQD2"/>
    <property type="match status" value="1"/>
</dbReference>
<dbReference type="InterPro" id="IPR028098">
    <property type="entry name" value="Glyco_trans_4-like_N"/>
</dbReference>
<accession>A0A514CN61</accession>
<dbReference type="AlphaFoldDB" id="A0A514CN61"/>
<keyword evidence="3" id="KW-1185">Reference proteome</keyword>
<dbReference type="InterPro" id="IPR001296">
    <property type="entry name" value="Glyco_trans_1"/>
</dbReference>
<dbReference type="InterPro" id="IPR050194">
    <property type="entry name" value="Glycosyltransferase_grp1"/>
</dbReference>
<organism evidence="2 3">
    <name type="scientific">Echinicola soli</name>
    <dbReference type="NCBI Taxonomy" id="2591634"/>
    <lineage>
        <taxon>Bacteria</taxon>
        <taxon>Pseudomonadati</taxon>
        <taxon>Bacteroidota</taxon>
        <taxon>Cytophagia</taxon>
        <taxon>Cytophagales</taxon>
        <taxon>Cyclobacteriaceae</taxon>
        <taxon>Echinicola</taxon>
    </lineage>
</organism>
<dbReference type="KEGG" id="echi:FKX85_20285"/>
<dbReference type="InterPro" id="IPR001763">
    <property type="entry name" value="Rhodanese-like_dom"/>
</dbReference>
<dbReference type="Pfam" id="PF13439">
    <property type="entry name" value="Glyco_transf_4"/>
    <property type="match status" value="1"/>
</dbReference>
<name>A0A514CN61_9BACT</name>
<evidence type="ECO:0000313" key="2">
    <source>
        <dbReference type="EMBL" id="QDH81241.1"/>
    </source>
</evidence>
<dbReference type="SUPFAM" id="SSF53756">
    <property type="entry name" value="UDP-Glycosyltransferase/glycogen phosphorylase"/>
    <property type="match status" value="1"/>
</dbReference>
<reference evidence="2 3" key="1">
    <citation type="submission" date="2019-06" db="EMBL/GenBank/DDBJ databases">
        <title>Echinicola alkalisoli sp. nov. isolated from saline soil.</title>
        <authorList>
            <person name="Sun J.-Q."/>
            <person name="Xu L."/>
        </authorList>
    </citation>
    <scope>NUCLEOTIDE SEQUENCE [LARGE SCALE GENOMIC DNA]</scope>
    <source>
        <strain evidence="2 3">LN3S3</strain>
    </source>
</reference>
<keyword evidence="2" id="KW-0808">Transferase</keyword>
<dbReference type="PANTHER" id="PTHR45947">
    <property type="entry name" value="SULFOQUINOVOSYL TRANSFERASE SQD2"/>
    <property type="match status" value="1"/>
</dbReference>
<evidence type="ECO:0000313" key="3">
    <source>
        <dbReference type="Proteomes" id="UP000316614"/>
    </source>
</evidence>
<sequence>MRDKKTIWIINQDATTPETGYAGRSYYLSEELSKLGHKVYLIAGGFSHLHFNSPEVKKAFDVRKVSTFNFVWLKLPSYANAHSKKRILNWFLFAFKISRLIKQLSHKPDVVIYSSPPLIGFLGALYIKIRSKAKLVFEIRDIWPLTLKEIGGFESYNPLILLMSLIEKLAYRKSDFVISNLSNAYKYLKRFNIDKKKFLWIPNGISLNELSKCTPLDDCVNNLIPKDKFVIGYSGTLGAANAMEFFIEASKRLRNNKRIFFVIVGTGKEKENLKSLVMGNENVIFLDPIPKEQIYSLLQRFDVCYIGWRNHKLYDYGIGANKLPEYLCSKKPIIHSYSGKKDIVKLAKAGISLPSESVEELVKAFDSVSKYQQDYLDELGRNGYEYAMQNLTYKSLAPKLINSIYSNL</sequence>
<dbReference type="Pfam" id="PF00534">
    <property type="entry name" value="Glycos_transf_1"/>
    <property type="match status" value="1"/>
</dbReference>
<dbReference type="GO" id="GO:0016758">
    <property type="term" value="F:hexosyltransferase activity"/>
    <property type="evidence" value="ECO:0007669"/>
    <property type="project" value="TreeGrafter"/>
</dbReference>
<evidence type="ECO:0000259" key="1">
    <source>
        <dbReference type="PROSITE" id="PS50206"/>
    </source>
</evidence>
<dbReference type="Proteomes" id="UP000316614">
    <property type="component" value="Chromosome"/>
</dbReference>